<evidence type="ECO:0000313" key="3">
    <source>
        <dbReference type="Proteomes" id="UP000659344"/>
    </source>
</evidence>
<evidence type="ECO:0000259" key="1">
    <source>
        <dbReference type="Pfam" id="PF02893"/>
    </source>
</evidence>
<gene>
    <name evidence="2" type="ORF">GCM10008013_44110</name>
</gene>
<proteinExistence type="predicted"/>
<accession>A0ABQ1YUW2</accession>
<evidence type="ECO:0000313" key="2">
    <source>
        <dbReference type="EMBL" id="GGH36943.1"/>
    </source>
</evidence>
<organism evidence="2 3">
    <name type="scientific">Paenibacillus segetis</name>
    <dbReference type="NCBI Taxonomy" id="1325360"/>
    <lineage>
        <taxon>Bacteria</taxon>
        <taxon>Bacillati</taxon>
        <taxon>Bacillota</taxon>
        <taxon>Bacilli</taxon>
        <taxon>Bacillales</taxon>
        <taxon>Paenibacillaceae</taxon>
        <taxon>Paenibacillus</taxon>
    </lineage>
</organism>
<dbReference type="Gene3D" id="2.30.29.30">
    <property type="entry name" value="Pleckstrin-homology domain (PH domain)/Phosphotyrosine-binding domain (PTB)"/>
    <property type="match status" value="1"/>
</dbReference>
<dbReference type="Pfam" id="PF02893">
    <property type="entry name" value="GRAM"/>
    <property type="match status" value="1"/>
</dbReference>
<dbReference type="InterPro" id="IPR011993">
    <property type="entry name" value="PH-like_dom_sf"/>
</dbReference>
<sequence length="107" mass="12468">MFILNDGEALLMSILAYYHKSGIEQVIGDLKVTNQRTIFESKQHYILQGHIEFLNKDIQTVEPFNSFILVPNGVKITLKSEQEYKFKLTDRERLIHILLKQKESSTT</sequence>
<name>A0ABQ1YUW2_9BACL</name>
<protein>
    <recommendedName>
        <fullName evidence="1">GRAM domain-containing protein</fullName>
    </recommendedName>
</protein>
<dbReference type="EMBL" id="BMFT01000004">
    <property type="protein sequence ID" value="GGH36943.1"/>
    <property type="molecule type" value="Genomic_DNA"/>
</dbReference>
<dbReference type="InterPro" id="IPR004182">
    <property type="entry name" value="GRAM"/>
</dbReference>
<dbReference type="Proteomes" id="UP000659344">
    <property type="component" value="Unassembled WGS sequence"/>
</dbReference>
<keyword evidence="3" id="KW-1185">Reference proteome</keyword>
<feature type="domain" description="GRAM" evidence="1">
    <location>
        <begin position="2"/>
        <end position="98"/>
    </location>
</feature>
<comment type="caution">
    <text evidence="2">The sequence shown here is derived from an EMBL/GenBank/DDBJ whole genome shotgun (WGS) entry which is preliminary data.</text>
</comment>
<reference evidence="3" key="1">
    <citation type="journal article" date="2019" name="Int. J. Syst. Evol. Microbiol.">
        <title>The Global Catalogue of Microorganisms (GCM) 10K type strain sequencing project: providing services to taxonomists for standard genome sequencing and annotation.</title>
        <authorList>
            <consortium name="The Broad Institute Genomics Platform"/>
            <consortium name="The Broad Institute Genome Sequencing Center for Infectious Disease"/>
            <person name="Wu L."/>
            <person name="Ma J."/>
        </authorList>
    </citation>
    <scope>NUCLEOTIDE SEQUENCE [LARGE SCALE GENOMIC DNA]</scope>
    <source>
        <strain evidence="3">CGMCC 1.12769</strain>
    </source>
</reference>
<dbReference type="RefSeq" id="WP_188542040.1">
    <property type="nucleotide sequence ID" value="NZ_BMFT01000004.1"/>
</dbReference>